<proteinExistence type="predicted"/>
<dbReference type="AlphaFoldDB" id="A0A927GUF5"/>
<keyword evidence="1" id="KW-0732">Signal</keyword>
<organism evidence="2 3">
    <name type="scientific">Spongiibacter pelagi</name>
    <dbReference type="NCBI Taxonomy" id="2760804"/>
    <lineage>
        <taxon>Bacteria</taxon>
        <taxon>Pseudomonadati</taxon>
        <taxon>Pseudomonadota</taxon>
        <taxon>Gammaproteobacteria</taxon>
        <taxon>Cellvibrionales</taxon>
        <taxon>Spongiibacteraceae</taxon>
        <taxon>Spongiibacter</taxon>
    </lineage>
</organism>
<evidence type="ECO:0000313" key="2">
    <source>
        <dbReference type="EMBL" id="MBD2857551.1"/>
    </source>
</evidence>
<comment type="caution">
    <text evidence="2">The sequence shown here is derived from an EMBL/GenBank/DDBJ whole genome shotgun (WGS) entry which is preliminary data.</text>
</comment>
<feature type="chain" id="PRO_5037187635" evidence="1">
    <location>
        <begin position="20"/>
        <end position="85"/>
    </location>
</feature>
<feature type="signal peptide" evidence="1">
    <location>
        <begin position="1"/>
        <end position="19"/>
    </location>
</feature>
<reference evidence="2" key="1">
    <citation type="submission" date="2020-09" db="EMBL/GenBank/DDBJ databases">
        <authorList>
            <person name="Yoon J.-W."/>
        </authorList>
    </citation>
    <scope>NUCLEOTIDE SEQUENCE</scope>
    <source>
        <strain evidence="2">KMU-158</strain>
    </source>
</reference>
<dbReference type="RefSeq" id="WP_190761786.1">
    <property type="nucleotide sequence ID" value="NZ_JACXLD010000001.1"/>
</dbReference>
<dbReference type="Proteomes" id="UP000610558">
    <property type="component" value="Unassembled WGS sequence"/>
</dbReference>
<name>A0A927GUF5_9GAMM</name>
<dbReference type="EMBL" id="JACXLD010000001">
    <property type="protein sequence ID" value="MBD2857551.1"/>
    <property type="molecule type" value="Genomic_DNA"/>
</dbReference>
<gene>
    <name evidence="2" type="ORF">IB286_00930</name>
</gene>
<keyword evidence="3" id="KW-1185">Reference proteome</keyword>
<accession>A0A927GUF5</accession>
<evidence type="ECO:0000256" key="1">
    <source>
        <dbReference type="SAM" id="SignalP"/>
    </source>
</evidence>
<protein>
    <submittedName>
        <fullName evidence="2">Uncharacterized protein</fullName>
    </submittedName>
</protein>
<sequence>MKKVTSAIAILLASTMAMAVEPSAGTQSLVLAENTINAEINSGMVSEEFVSNARSAQVLRKTLNAVSAELTTELDRPFEILFAAQ</sequence>
<evidence type="ECO:0000313" key="3">
    <source>
        <dbReference type="Proteomes" id="UP000610558"/>
    </source>
</evidence>